<accession>A0AAD7HB54</accession>
<reference evidence="3" key="1">
    <citation type="submission" date="2023-03" db="EMBL/GenBank/DDBJ databases">
        <title>Massive genome expansion in bonnet fungi (Mycena s.s.) driven by repeated elements and novel gene families across ecological guilds.</title>
        <authorList>
            <consortium name="Lawrence Berkeley National Laboratory"/>
            <person name="Harder C.B."/>
            <person name="Miyauchi S."/>
            <person name="Viragh M."/>
            <person name="Kuo A."/>
            <person name="Thoen E."/>
            <person name="Andreopoulos B."/>
            <person name="Lu D."/>
            <person name="Skrede I."/>
            <person name="Drula E."/>
            <person name="Henrissat B."/>
            <person name="Morin E."/>
            <person name="Kohler A."/>
            <person name="Barry K."/>
            <person name="LaButti K."/>
            <person name="Morin E."/>
            <person name="Salamov A."/>
            <person name="Lipzen A."/>
            <person name="Mereny Z."/>
            <person name="Hegedus B."/>
            <person name="Baldrian P."/>
            <person name="Stursova M."/>
            <person name="Weitz H."/>
            <person name="Taylor A."/>
            <person name="Grigoriev I.V."/>
            <person name="Nagy L.G."/>
            <person name="Martin F."/>
            <person name="Kauserud H."/>
        </authorList>
    </citation>
    <scope>NUCLEOTIDE SEQUENCE</scope>
    <source>
        <strain evidence="3">CBHHK182m</strain>
    </source>
</reference>
<comment type="caution">
    <text evidence="3">The sequence shown here is derived from an EMBL/GenBank/DDBJ whole genome shotgun (WGS) entry which is preliminary data.</text>
</comment>
<dbReference type="Pfam" id="PF20149">
    <property type="entry name" value="DUF6532"/>
    <property type="match status" value="1"/>
</dbReference>
<evidence type="ECO:0000256" key="1">
    <source>
        <dbReference type="SAM" id="MobiDB-lite"/>
    </source>
</evidence>
<dbReference type="InterPro" id="IPR045341">
    <property type="entry name" value="DUF6532"/>
</dbReference>
<dbReference type="EMBL" id="JARKIB010000287">
    <property type="protein sequence ID" value="KAJ7716705.1"/>
    <property type="molecule type" value="Genomic_DNA"/>
</dbReference>
<dbReference type="AlphaFoldDB" id="A0AAD7HB54"/>
<evidence type="ECO:0000313" key="4">
    <source>
        <dbReference type="Proteomes" id="UP001215598"/>
    </source>
</evidence>
<feature type="domain" description="DUF6532" evidence="2">
    <location>
        <begin position="324"/>
        <end position="533"/>
    </location>
</feature>
<feature type="region of interest" description="Disordered" evidence="1">
    <location>
        <begin position="56"/>
        <end position="105"/>
    </location>
</feature>
<feature type="region of interest" description="Disordered" evidence="1">
    <location>
        <begin position="175"/>
        <end position="204"/>
    </location>
</feature>
<evidence type="ECO:0000259" key="2">
    <source>
        <dbReference type="Pfam" id="PF20149"/>
    </source>
</evidence>
<proteinExistence type="predicted"/>
<organism evidence="3 4">
    <name type="scientific">Mycena metata</name>
    <dbReference type="NCBI Taxonomy" id="1033252"/>
    <lineage>
        <taxon>Eukaryota</taxon>
        <taxon>Fungi</taxon>
        <taxon>Dikarya</taxon>
        <taxon>Basidiomycota</taxon>
        <taxon>Agaricomycotina</taxon>
        <taxon>Agaricomycetes</taxon>
        <taxon>Agaricomycetidae</taxon>
        <taxon>Agaricales</taxon>
        <taxon>Marasmiineae</taxon>
        <taxon>Mycenaceae</taxon>
        <taxon>Mycena</taxon>
    </lineage>
</organism>
<feature type="compositionally biased region" description="Basic and acidic residues" evidence="1">
    <location>
        <begin position="183"/>
        <end position="198"/>
    </location>
</feature>
<protein>
    <recommendedName>
        <fullName evidence="2">DUF6532 domain-containing protein</fullName>
    </recommendedName>
</protein>
<keyword evidence="4" id="KW-1185">Reference proteome</keyword>
<dbReference type="Proteomes" id="UP001215598">
    <property type="component" value="Unassembled WGS sequence"/>
</dbReference>
<feature type="region of interest" description="Disordered" evidence="1">
    <location>
        <begin position="1"/>
        <end position="32"/>
    </location>
</feature>
<sequence length="583" mass="64370">MEMPIGSAEPATLTRAQKRKLTMEQAEEKARQEQKAFVAAASLSTELAGGCKAKLDAQENAVWNRDNPTSRKRTSLTDAEVSTKTKKPRQSVPTGEAEEDLEPVAQPRVKAALSKKKYAAPVIHNSDSEPEAVVPALLRLDFTNLPPPSAKFKAAGKGKAKQVPQVITAKKATVTALTSDSENESKMSDAKSADRLFDSDQESTEIEKPRYRCIDIISDSDNELPDAPPRRTEDPGLHEAIADALKPRKVSAARQKQADLEKPEIHAAPVPVKQEAREHTLGEDPVRSEGTWHVSARITYPAPGKKDILLNSQTEELQMVLRTSIAQVKVSLHFEASYPPIIARAGFARSYLISAAEKHPEATHILYRLHRDLNFATILADIILDRINILRGDIKRIAVALTPGLYQFAGLSEAKAKELIEMLLKDHHYIFPVDPKTKHLMTEKPFLHPALSAVIKQAVFNRSFKANNMHLFVSTSKAHPKRVELPDAMVALGATAVYASLVEYRATGERQNIPFTEGAYEDTYKNHMKTLADTRDYAPVVLHQVLHGLFNQLICFFSDGKSTQPEAGSSATLINLVEVEESD</sequence>
<name>A0AAD7HB54_9AGAR</name>
<evidence type="ECO:0000313" key="3">
    <source>
        <dbReference type="EMBL" id="KAJ7716705.1"/>
    </source>
</evidence>
<gene>
    <name evidence="3" type="ORF">B0H16DRAFT_1476551</name>
</gene>